<feature type="domain" description="DUF4283" evidence="1">
    <location>
        <begin position="36"/>
        <end position="110"/>
    </location>
</feature>
<sequence>MSEADIAKLYENLSLAGEDGAVIEMTEEASVEGIKNVDKCLVGRVLSGKKVNREAFKGLIEQIWSSIGQVEVELVGDNLFMFYFNNGEERNRVLQRGPWHFGNSLIVLEKSVGSGTISKLRFYKADFWVQIHDIPLLCMNRRTAKWLAEQIGEVVEIPSESREC</sequence>
<dbReference type="InterPro" id="IPR040256">
    <property type="entry name" value="At4g02000-like"/>
</dbReference>
<keyword evidence="3" id="KW-1185">Reference proteome</keyword>
<dbReference type="Pfam" id="PF14111">
    <property type="entry name" value="DUF4283"/>
    <property type="match status" value="1"/>
</dbReference>
<dbReference type="AlphaFoldDB" id="A0AAE0EDF7"/>
<gene>
    <name evidence="2" type="ORF">Dsin_010832</name>
</gene>
<organism evidence="2 3">
    <name type="scientific">Dipteronia sinensis</name>
    <dbReference type="NCBI Taxonomy" id="43782"/>
    <lineage>
        <taxon>Eukaryota</taxon>
        <taxon>Viridiplantae</taxon>
        <taxon>Streptophyta</taxon>
        <taxon>Embryophyta</taxon>
        <taxon>Tracheophyta</taxon>
        <taxon>Spermatophyta</taxon>
        <taxon>Magnoliopsida</taxon>
        <taxon>eudicotyledons</taxon>
        <taxon>Gunneridae</taxon>
        <taxon>Pentapetalae</taxon>
        <taxon>rosids</taxon>
        <taxon>malvids</taxon>
        <taxon>Sapindales</taxon>
        <taxon>Sapindaceae</taxon>
        <taxon>Hippocastanoideae</taxon>
        <taxon>Acereae</taxon>
        <taxon>Dipteronia</taxon>
    </lineage>
</organism>
<reference evidence="2" key="1">
    <citation type="journal article" date="2023" name="Plant J.">
        <title>Genome sequences and population genomics provide insights into the demographic history, inbreeding, and mutation load of two 'living fossil' tree species of Dipteronia.</title>
        <authorList>
            <person name="Feng Y."/>
            <person name="Comes H.P."/>
            <person name="Chen J."/>
            <person name="Zhu S."/>
            <person name="Lu R."/>
            <person name="Zhang X."/>
            <person name="Li P."/>
            <person name="Qiu J."/>
            <person name="Olsen K.M."/>
            <person name="Qiu Y."/>
        </authorList>
    </citation>
    <scope>NUCLEOTIDE SEQUENCE</scope>
    <source>
        <strain evidence="2">NBL</strain>
    </source>
</reference>
<evidence type="ECO:0000259" key="1">
    <source>
        <dbReference type="Pfam" id="PF14111"/>
    </source>
</evidence>
<dbReference type="Proteomes" id="UP001281410">
    <property type="component" value="Unassembled WGS sequence"/>
</dbReference>
<dbReference type="InterPro" id="IPR025558">
    <property type="entry name" value="DUF4283"/>
</dbReference>
<evidence type="ECO:0000313" key="3">
    <source>
        <dbReference type="Proteomes" id="UP001281410"/>
    </source>
</evidence>
<dbReference type="PANTHER" id="PTHR31286:SF167">
    <property type="entry name" value="OS09G0268800 PROTEIN"/>
    <property type="match status" value="1"/>
</dbReference>
<name>A0AAE0EDF7_9ROSI</name>
<proteinExistence type="predicted"/>
<comment type="caution">
    <text evidence="2">The sequence shown here is derived from an EMBL/GenBank/DDBJ whole genome shotgun (WGS) entry which is preliminary data.</text>
</comment>
<evidence type="ECO:0000313" key="2">
    <source>
        <dbReference type="EMBL" id="KAK3223807.1"/>
    </source>
</evidence>
<dbReference type="PANTHER" id="PTHR31286">
    <property type="entry name" value="GLYCINE-RICH CELL WALL STRUCTURAL PROTEIN 1.8-LIKE"/>
    <property type="match status" value="1"/>
</dbReference>
<accession>A0AAE0EDF7</accession>
<dbReference type="EMBL" id="JANJYJ010000003">
    <property type="protein sequence ID" value="KAK3223807.1"/>
    <property type="molecule type" value="Genomic_DNA"/>
</dbReference>
<protein>
    <recommendedName>
        <fullName evidence="1">DUF4283 domain-containing protein</fullName>
    </recommendedName>
</protein>